<feature type="signal peptide" evidence="1">
    <location>
        <begin position="1"/>
        <end position="20"/>
    </location>
</feature>
<dbReference type="RefSeq" id="WP_105214306.1">
    <property type="nucleotide sequence ID" value="NZ_CP027062.1"/>
</dbReference>
<name>A0A2S0HTA0_9FLAO</name>
<keyword evidence="1" id="KW-0732">Signal</keyword>
<dbReference type="InterPro" id="IPR018637">
    <property type="entry name" value="DUF2059"/>
</dbReference>
<evidence type="ECO:0000256" key="1">
    <source>
        <dbReference type="SAM" id="SignalP"/>
    </source>
</evidence>
<dbReference type="AlphaFoldDB" id="A0A2S0HTA0"/>
<protein>
    <recommendedName>
        <fullName evidence="2">DUF2059 domain-containing protein</fullName>
    </recommendedName>
</protein>
<gene>
    <name evidence="3" type="ORF">C5O00_01550</name>
</gene>
<feature type="domain" description="DUF2059" evidence="2">
    <location>
        <begin position="88"/>
        <end position="113"/>
    </location>
</feature>
<feature type="domain" description="DUF2059" evidence="2">
    <location>
        <begin position="119"/>
        <end position="164"/>
    </location>
</feature>
<dbReference type="Proteomes" id="UP000238442">
    <property type="component" value="Chromosome"/>
</dbReference>
<keyword evidence="4" id="KW-1185">Reference proteome</keyword>
<dbReference type="OrthoDB" id="1435601at2"/>
<sequence length="179" mass="20851">MKIRFLILTLFFPICFSITAQEDPYQEDIITYLNNNGTRDQYSGAYDSMFEVLKQQFSVSNVPDNVWKDLQKDKDKSLDEIVKFLTFAYRNHFTREEINQLNTFYQTPAAKQMTIDPSALSETEQAEITAFYSSALGKKIEEKRNDLTKDIVEISEHWSRDLFAEKMSKLVKLGYSTGH</sequence>
<dbReference type="Pfam" id="PF09832">
    <property type="entry name" value="DUF2059"/>
    <property type="match status" value="2"/>
</dbReference>
<reference evidence="3 4" key="1">
    <citation type="submission" date="2018-02" db="EMBL/GenBank/DDBJ databases">
        <title>Genomic analysis of the strain RR4-38 isolated from a seawater recirculating aquaculture system.</title>
        <authorList>
            <person name="Kim Y.-S."/>
            <person name="Jang Y.H."/>
            <person name="Kim K.-H."/>
        </authorList>
    </citation>
    <scope>NUCLEOTIDE SEQUENCE [LARGE SCALE GENOMIC DNA]</scope>
    <source>
        <strain evidence="3 4">RR4-38</strain>
    </source>
</reference>
<accession>A0A2S0HTA0</accession>
<evidence type="ECO:0000313" key="4">
    <source>
        <dbReference type="Proteomes" id="UP000238442"/>
    </source>
</evidence>
<evidence type="ECO:0000259" key="2">
    <source>
        <dbReference type="Pfam" id="PF09832"/>
    </source>
</evidence>
<organism evidence="3 4">
    <name type="scientific">Pukyongia salina</name>
    <dbReference type="NCBI Taxonomy" id="2094025"/>
    <lineage>
        <taxon>Bacteria</taxon>
        <taxon>Pseudomonadati</taxon>
        <taxon>Bacteroidota</taxon>
        <taxon>Flavobacteriia</taxon>
        <taxon>Flavobacteriales</taxon>
        <taxon>Flavobacteriaceae</taxon>
        <taxon>Pukyongia</taxon>
    </lineage>
</organism>
<dbReference type="KEGG" id="aue:C5O00_01550"/>
<dbReference type="EMBL" id="CP027062">
    <property type="protein sequence ID" value="AVI49919.1"/>
    <property type="molecule type" value="Genomic_DNA"/>
</dbReference>
<evidence type="ECO:0000313" key="3">
    <source>
        <dbReference type="EMBL" id="AVI49919.1"/>
    </source>
</evidence>
<proteinExistence type="predicted"/>
<feature type="chain" id="PRO_5015688840" description="DUF2059 domain-containing protein" evidence="1">
    <location>
        <begin position="21"/>
        <end position="179"/>
    </location>
</feature>